<dbReference type="RefSeq" id="XP_007801022.1">
    <property type="nucleotide sequence ID" value="XM_007802831.1"/>
</dbReference>
<dbReference type="Proteomes" id="UP000019373">
    <property type="component" value="Unassembled WGS sequence"/>
</dbReference>
<keyword evidence="3" id="KW-1185">Reference proteome</keyword>
<dbReference type="AlphaFoldDB" id="U1HV80"/>
<accession>U1HV80</accession>
<organism evidence="2 3">
    <name type="scientific">Endocarpon pusillum (strain Z07020 / HMAS-L-300199)</name>
    <name type="common">Lichen-forming fungus</name>
    <dbReference type="NCBI Taxonomy" id="1263415"/>
    <lineage>
        <taxon>Eukaryota</taxon>
        <taxon>Fungi</taxon>
        <taxon>Dikarya</taxon>
        <taxon>Ascomycota</taxon>
        <taxon>Pezizomycotina</taxon>
        <taxon>Eurotiomycetes</taxon>
        <taxon>Chaetothyriomycetidae</taxon>
        <taxon>Verrucariales</taxon>
        <taxon>Verrucariaceae</taxon>
        <taxon>Endocarpon</taxon>
    </lineage>
</organism>
<protein>
    <submittedName>
        <fullName evidence="2">Uncharacterized protein</fullName>
    </submittedName>
</protein>
<evidence type="ECO:0000256" key="1">
    <source>
        <dbReference type="SAM" id="MobiDB-lite"/>
    </source>
</evidence>
<evidence type="ECO:0000313" key="3">
    <source>
        <dbReference type="Proteomes" id="UP000019373"/>
    </source>
</evidence>
<gene>
    <name evidence="2" type="ORF">EPUS_03081</name>
</gene>
<reference evidence="3" key="1">
    <citation type="journal article" date="2014" name="BMC Genomics">
        <title>Genome characteristics reveal the impact of lichenization on lichen-forming fungus Endocarpon pusillum Hedwig (Verrucariales, Ascomycota).</title>
        <authorList>
            <person name="Wang Y.-Y."/>
            <person name="Liu B."/>
            <person name="Zhang X.-Y."/>
            <person name="Zhou Q.-M."/>
            <person name="Zhang T."/>
            <person name="Li H."/>
            <person name="Yu Y.-F."/>
            <person name="Zhang X.-L."/>
            <person name="Hao X.-Y."/>
            <person name="Wang M."/>
            <person name="Wang L."/>
            <person name="Wei J.-C."/>
        </authorList>
    </citation>
    <scope>NUCLEOTIDE SEQUENCE [LARGE SCALE GENOMIC DNA]</scope>
    <source>
        <strain evidence="3">Z07020 / HMAS-L-300199</strain>
    </source>
</reference>
<feature type="region of interest" description="Disordered" evidence="1">
    <location>
        <begin position="66"/>
        <end position="104"/>
    </location>
</feature>
<evidence type="ECO:0000313" key="2">
    <source>
        <dbReference type="EMBL" id="ERF73249.1"/>
    </source>
</evidence>
<dbReference type="GeneID" id="19238129"/>
<name>U1HV80_ENDPU</name>
<proteinExistence type="predicted"/>
<dbReference type="HOGENOM" id="CLU_1532536_0_0_1"/>
<dbReference type="EMBL" id="KE720961">
    <property type="protein sequence ID" value="ERF73249.1"/>
    <property type="molecule type" value="Genomic_DNA"/>
</dbReference>
<sequence>MSKFTSERWIAHPPISLAQRMTREKEKELAKKLQPPSTLQAASTASLASAGGLTLNLNLSGGAQQQDTLLRESANSEDRYRGSATPSRAMTPLQPLVTPSSPIPQARDEDARLIAFICSRIKDRPAQRAEFERAFKKLAEHGVGLSDMASLIREDWKEMGISHGIHVNLLQHDKI</sequence>